<keyword evidence="3 5" id="KW-0408">Iron</keyword>
<sequence length="163" mass="16671">MDQSVTPHGFLISAARLAMVGVMMTATMAHARSADLGATVATKGTAQGAPACIGCHGAKGEGNAAAGFPRLSGLSAEYLATQLDDFTSGQRSNPVMRPIAKNMSSDSRKAVAVYFGALLSRAGIKAADPGNAVPSDAGAWLPTRGRWESGLPARSVMARVARV</sequence>
<feature type="binding site" description="covalent" evidence="4">
    <location>
        <position position="55"/>
    </location>
    <ligand>
        <name>heme c</name>
        <dbReference type="ChEBI" id="CHEBI:61717"/>
        <label>1</label>
    </ligand>
</feature>
<dbReference type="GO" id="GO:0005506">
    <property type="term" value="F:iron ion binding"/>
    <property type="evidence" value="ECO:0007669"/>
    <property type="project" value="InterPro"/>
</dbReference>
<evidence type="ECO:0000256" key="5">
    <source>
        <dbReference type="PIRSR" id="PIRSR000005-2"/>
    </source>
</evidence>
<dbReference type="PIRSF" id="PIRSF000005">
    <property type="entry name" value="Cytochrome_c4"/>
    <property type="match status" value="1"/>
</dbReference>
<dbReference type="Proteomes" id="UP000414233">
    <property type="component" value="Unassembled WGS sequence"/>
</dbReference>
<gene>
    <name evidence="8" type="ORF">PTE30175_02465</name>
</gene>
<feature type="binding site" description="axial binding residue" evidence="5">
    <location>
        <position position="56"/>
    </location>
    <ligand>
        <name>heme c</name>
        <dbReference type="ChEBI" id="CHEBI:61717"/>
        <label>1</label>
    </ligand>
    <ligandPart>
        <name>Fe</name>
        <dbReference type="ChEBI" id="CHEBI:18248"/>
    </ligandPart>
</feature>
<dbReference type="EMBL" id="CABPRZ010000009">
    <property type="protein sequence ID" value="VVE09099.1"/>
    <property type="molecule type" value="Genomic_DNA"/>
</dbReference>
<evidence type="ECO:0000256" key="4">
    <source>
        <dbReference type="PIRSR" id="PIRSR000005-1"/>
    </source>
</evidence>
<evidence type="ECO:0000256" key="6">
    <source>
        <dbReference type="SAM" id="SignalP"/>
    </source>
</evidence>
<evidence type="ECO:0000256" key="3">
    <source>
        <dbReference type="ARBA" id="ARBA00023004"/>
    </source>
</evidence>
<protein>
    <submittedName>
        <fullName evidence="8">Cytochrome C</fullName>
    </submittedName>
</protein>
<accession>A0A5E4VCH1</accession>
<keyword evidence="6" id="KW-0732">Signal</keyword>
<name>A0A5E4VCH1_9BURK</name>
<evidence type="ECO:0000256" key="1">
    <source>
        <dbReference type="ARBA" id="ARBA00022617"/>
    </source>
</evidence>
<dbReference type="GO" id="GO:0020037">
    <property type="term" value="F:heme binding"/>
    <property type="evidence" value="ECO:0007669"/>
    <property type="project" value="InterPro"/>
</dbReference>
<proteinExistence type="predicted"/>
<keyword evidence="1 4" id="KW-0349">Heme</keyword>
<evidence type="ECO:0000256" key="2">
    <source>
        <dbReference type="ARBA" id="ARBA00022723"/>
    </source>
</evidence>
<dbReference type="AlphaFoldDB" id="A0A5E4VCH1"/>
<evidence type="ECO:0000313" key="8">
    <source>
        <dbReference type="EMBL" id="VVE09099.1"/>
    </source>
</evidence>
<dbReference type="InterPro" id="IPR036909">
    <property type="entry name" value="Cyt_c-like_dom_sf"/>
</dbReference>
<dbReference type="InterPro" id="IPR024167">
    <property type="entry name" value="Cytochrome_c4-like"/>
</dbReference>
<dbReference type="PANTHER" id="PTHR33751:SF11">
    <property type="entry name" value="BLL4483 PROTEIN"/>
    <property type="match status" value="1"/>
</dbReference>
<feature type="binding site" description="axial binding residue" evidence="5">
    <location>
        <position position="96"/>
    </location>
    <ligand>
        <name>heme c</name>
        <dbReference type="ChEBI" id="CHEBI:61717"/>
        <label>1</label>
    </ligand>
    <ligandPart>
        <name>Fe</name>
        <dbReference type="ChEBI" id="CHEBI:18248"/>
    </ligandPart>
</feature>
<dbReference type="GO" id="GO:0042597">
    <property type="term" value="C:periplasmic space"/>
    <property type="evidence" value="ECO:0007669"/>
    <property type="project" value="InterPro"/>
</dbReference>
<keyword evidence="2 5" id="KW-0479">Metal-binding</keyword>
<keyword evidence="9" id="KW-1185">Reference proteome</keyword>
<dbReference type="SUPFAM" id="SSF46626">
    <property type="entry name" value="Cytochrome c"/>
    <property type="match status" value="1"/>
</dbReference>
<dbReference type="PANTHER" id="PTHR33751">
    <property type="entry name" value="CBB3-TYPE CYTOCHROME C OXIDASE SUBUNIT FIXP"/>
    <property type="match status" value="1"/>
</dbReference>
<organism evidence="8 9">
    <name type="scientific">Pandoraea terrae</name>
    <dbReference type="NCBI Taxonomy" id="1537710"/>
    <lineage>
        <taxon>Bacteria</taxon>
        <taxon>Pseudomonadati</taxon>
        <taxon>Pseudomonadota</taxon>
        <taxon>Betaproteobacteria</taxon>
        <taxon>Burkholderiales</taxon>
        <taxon>Burkholderiaceae</taxon>
        <taxon>Pandoraea</taxon>
    </lineage>
</organism>
<evidence type="ECO:0000313" key="9">
    <source>
        <dbReference type="Proteomes" id="UP000414233"/>
    </source>
</evidence>
<dbReference type="Pfam" id="PF00034">
    <property type="entry name" value="Cytochrom_C"/>
    <property type="match status" value="1"/>
</dbReference>
<feature type="signal peptide" evidence="6">
    <location>
        <begin position="1"/>
        <end position="31"/>
    </location>
</feature>
<dbReference type="InterPro" id="IPR009056">
    <property type="entry name" value="Cyt_c-like_dom"/>
</dbReference>
<feature type="domain" description="Cytochrome c" evidence="7">
    <location>
        <begin position="32"/>
        <end position="119"/>
    </location>
</feature>
<dbReference type="PROSITE" id="PS51007">
    <property type="entry name" value="CYTC"/>
    <property type="match status" value="1"/>
</dbReference>
<dbReference type="GO" id="GO:0009055">
    <property type="term" value="F:electron transfer activity"/>
    <property type="evidence" value="ECO:0007669"/>
    <property type="project" value="InterPro"/>
</dbReference>
<feature type="binding site" description="covalent" evidence="4">
    <location>
        <position position="52"/>
    </location>
    <ligand>
        <name>heme c</name>
        <dbReference type="ChEBI" id="CHEBI:61717"/>
        <label>1</label>
    </ligand>
</feature>
<dbReference type="Gene3D" id="1.10.760.10">
    <property type="entry name" value="Cytochrome c-like domain"/>
    <property type="match status" value="1"/>
</dbReference>
<reference evidence="8 9" key="1">
    <citation type="submission" date="2019-08" db="EMBL/GenBank/DDBJ databases">
        <authorList>
            <person name="Peeters C."/>
        </authorList>
    </citation>
    <scope>NUCLEOTIDE SEQUENCE [LARGE SCALE GENOMIC DNA]</scope>
    <source>
        <strain evidence="8 9">LMG 30175</strain>
    </source>
</reference>
<feature type="chain" id="PRO_5022879476" evidence="6">
    <location>
        <begin position="32"/>
        <end position="163"/>
    </location>
</feature>
<comment type="PTM">
    <text evidence="4">Binds 2 heme c groups covalently per subunit.</text>
</comment>
<dbReference type="InterPro" id="IPR050597">
    <property type="entry name" value="Cytochrome_c_Oxidase_Subunit"/>
</dbReference>
<evidence type="ECO:0000259" key="7">
    <source>
        <dbReference type="PROSITE" id="PS51007"/>
    </source>
</evidence>